<proteinExistence type="predicted"/>
<protein>
    <submittedName>
        <fullName evidence="2">Alpha/beta hydrolase</fullName>
    </submittedName>
</protein>
<accession>A0A2N6JY69</accession>
<organism evidence="2 3">
    <name type="scientific">Fischerella muscicola CCMEE 5323</name>
    <dbReference type="NCBI Taxonomy" id="2019572"/>
    <lineage>
        <taxon>Bacteria</taxon>
        <taxon>Bacillati</taxon>
        <taxon>Cyanobacteriota</taxon>
        <taxon>Cyanophyceae</taxon>
        <taxon>Nostocales</taxon>
        <taxon>Hapalosiphonaceae</taxon>
        <taxon>Fischerella</taxon>
    </lineage>
</organism>
<dbReference type="PANTHER" id="PTHR43689">
    <property type="entry name" value="HYDROLASE"/>
    <property type="match status" value="1"/>
</dbReference>
<evidence type="ECO:0000259" key="1">
    <source>
        <dbReference type="Pfam" id="PF00561"/>
    </source>
</evidence>
<reference evidence="2 3" key="1">
    <citation type="submission" date="2017-08" db="EMBL/GenBank/DDBJ databases">
        <title>Genomes of Fischerella (Mastigocladus) sp. strains.</title>
        <authorList>
            <person name="Miller S.R."/>
        </authorList>
    </citation>
    <scope>NUCLEOTIDE SEQUENCE [LARGE SCALE GENOMIC DNA]</scope>
    <source>
        <strain evidence="2 3">CCMEE 5323</strain>
    </source>
</reference>
<dbReference type="PRINTS" id="PR00412">
    <property type="entry name" value="EPOXHYDRLASE"/>
</dbReference>
<dbReference type="Proteomes" id="UP000235036">
    <property type="component" value="Unassembled WGS sequence"/>
</dbReference>
<dbReference type="GO" id="GO:0016787">
    <property type="term" value="F:hydrolase activity"/>
    <property type="evidence" value="ECO:0007669"/>
    <property type="project" value="UniProtKB-KW"/>
</dbReference>
<comment type="caution">
    <text evidence="2">The sequence shown here is derived from an EMBL/GenBank/DDBJ whole genome shotgun (WGS) entry which is preliminary data.</text>
</comment>
<sequence length="313" mass="34446">MIPLLGILIAVAIACSFYTDRAIRQAEADFPPQGKYVKVAGVRLHYICKGSEQAVVLLHGNPGSVQDYPPETIDRIAQEYCLYAFDLPGHGYSDRPAIATPLVQAQLLRSALQKIGIEKPILVAYSWSSAIALAYALRYPDEVAGIVLVSAIAYKVNHALLPLAKFAQSSLLEFLLKLIPPNLVGYILFAHLKKGFLPKSPNVDYLKAAQALWTRPIQIQASLEDSKNLQSALDEMKKRYSEIEVPVVIVVGDSDNFVSAKDNSYRLRDRLSHAQLIILPDTGHAIPQTQPQAVINAINIIGKQIDKNNTNLN</sequence>
<dbReference type="InterPro" id="IPR000639">
    <property type="entry name" value="Epox_hydrolase-like"/>
</dbReference>
<keyword evidence="3" id="KW-1185">Reference proteome</keyword>
<dbReference type="AlphaFoldDB" id="A0A2N6JY69"/>
<dbReference type="PRINTS" id="PR00111">
    <property type="entry name" value="ABHYDROLASE"/>
</dbReference>
<feature type="domain" description="AB hydrolase-1" evidence="1">
    <location>
        <begin position="54"/>
        <end position="286"/>
    </location>
</feature>
<dbReference type="EMBL" id="NRQW01000507">
    <property type="protein sequence ID" value="PLZ85732.1"/>
    <property type="molecule type" value="Genomic_DNA"/>
</dbReference>
<dbReference type="Gene3D" id="3.40.50.1820">
    <property type="entry name" value="alpha/beta hydrolase"/>
    <property type="match status" value="1"/>
</dbReference>
<keyword evidence="2" id="KW-0378">Hydrolase</keyword>
<dbReference type="PANTHER" id="PTHR43689:SF8">
    <property type="entry name" value="ALPHA_BETA-HYDROLASES SUPERFAMILY PROTEIN"/>
    <property type="match status" value="1"/>
</dbReference>
<gene>
    <name evidence="2" type="ORF">CEN44_21740</name>
</gene>
<dbReference type="InterPro" id="IPR000073">
    <property type="entry name" value="AB_hydrolase_1"/>
</dbReference>
<name>A0A2N6JY69_FISMU</name>
<dbReference type="Pfam" id="PF00561">
    <property type="entry name" value="Abhydrolase_1"/>
    <property type="match status" value="1"/>
</dbReference>
<dbReference type="InterPro" id="IPR029058">
    <property type="entry name" value="AB_hydrolase_fold"/>
</dbReference>
<evidence type="ECO:0000313" key="2">
    <source>
        <dbReference type="EMBL" id="PLZ85732.1"/>
    </source>
</evidence>
<evidence type="ECO:0000313" key="3">
    <source>
        <dbReference type="Proteomes" id="UP000235036"/>
    </source>
</evidence>
<dbReference type="SUPFAM" id="SSF53474">
    <property type="entry name" value="alpha/beta-Hydrolases"/>
    <property type="match status" value="1"/>
</dbReference>